<name>A0A327ZNM7_9ACTN</name>
<comment type="caution">
    <text evidence="1">The sequence shown here is derived from an EMBL/GenBank/DDBJ whole genome shotgun (WGS) entry which is preliminary data.</text>
</comment>
<accession>A0A327ZNM7</accession>
<keyword evidence="2" id="KW-1185">Reference proteome</keyword>
<proteinExistence type="predicted"/>
<evidence type="ECO:0000313" key="1">
    <source>
        <dbReference type="EMBL" id="RAK42884.1"/>
    </source>
</evidence>
<evidence type="ECO:0000313" key="2">
    <source>
        <dbReference type="Proteomes" id="UP000249341"/>
    </source>
</evidence>
<reference evidence="1 2" key="1">
    <citation type="submission" date="2018-06" db="EMBL/GenBank/DDBJ databases">
        <title>Genomic Encyclopedia of Type Strains, Phase III (KMG-III): the genomes of soil and plant-associated and newly described type strains.</title>
        <authorList>
            <person name="Whitman W."/>
        </authorList>
    </citation>
    <scope>NUCLEOTIDE SEQUENCE [LARGE SCALE GENOMIC DNA]</scope>
    <source>
        <strain evidence="1 2">CGMCC 4.7090</strain>
    </source>
</reference>
<dbReference type="AlphaFoldDB" id="A0A327ZNM7"/>
<dbReference type="Proteomes" id="UP000249341">
    <property type="component" value="Unassembled WGS sequence"/>
</dbReference>
<dbReference type="EMBL" id="QLMJ01000001">
    <property type="protein sequence ID" value="RAK42884.1"/>
    <property type="molecule type" value="Genomic_DNA"/>
</dbReference>
<organism evidence="1 2">
    <name type="scientific">Actinoplanes lutulentus</name>
    <dbReference type="NCBI Taxonomy" id="1287878"/>
    <lineage>
        <taxon>Bacteria</taxon>
        <taxon>Bacillati</taxon>
        <taxon>Actinomycetota</taxon>
        <taxon>Actinomycetes</taxon>
        <taxon>Micromonosporales</taxon>
        <taxon>Micromonosporaceae</taxon>
        <taxon>Actinoplanes</taxon>
    </lineage>
</organism>
<sequence length="86" mass="9735">MHPKRRVVERSLAWLTAHRRLARDYERDPAVFEALIRWDAINTMVRQFDRGGPATRQPAGPPARPINSLLKHSLSCLAAEYGGLDS</sequence>
<gene>
    <name evidence="1" type="ORF">B0I29_10114</name>
</gene>
<protein>
    <submittedName>
        <fullName evidence="1">DDE family transposase</fullName>
    </submittedName>
</protein>